<protein>
    <submittedName>
        <fullName evidence="2">Uncharacterized protein LOC122136088 isoform X2</fullName>
    </submittedName>
</protein>
<dbReference type="Proteomes" id="UP001155660">
    <property type="component" value="Chromosome A3"/>
</dbReference>
<sequence length="251" mass="27313">MGLRSRIGWSPPRSSGCKTCFPACSGGWLYRSFLEQTENFLSQNGKVLKQEVLSAWWAVNLRGLQGRLQSEPNAEEDGQQSPRQGGMRTYPWVSAPSMCANMNGVLLLDAAWRWLDWRNHQSSLLFTGSSGAFQARSIFLASSFEGDEVCDGVGGVEAIVREVVLVFGRGQGRAHQRLAGSSGPHPRCCPSHFSPGSEGAHWELGAVGARVIRECHLGVGEVQAGDTELVKVGRVNGMKQPSDAERKNRGE</sequence>
<organism evidence="2">
    <name type="scientific">Cyprinus carpio</name>
    <name type="common">Common carp</name>
    <dbReference type="NCBI Taxonomy" id="7962"/>
    <lineage>
        <taxon>Eukaryota</taxon>
        <taxon>Metazoa</taxon>
        <taxon>Chordata</taxon>
        <taxon>Craniata</taxon>
        <taxon>Vertebrata</taxon>
        <taxon>Euteleostomi</taxon>
        <taxon>Actinopterygii</taxon>
        <taxon>Neopterygii</taxon>
        <taxon>Teleostei</taxon>
        <taxon>Ostariophysi</taxon>
        <taxon>Cypriniformes</taxon>
        <taxon>Cyprinidae</taxon>
        <taxon>Cyprininae</taxon>
        <taxon>Cyprinus</taxon>
    </lineage>
</organism>
<gene>
    <name evidence="2" type="primary">LOC122136088</name>
</gene>
<evidence type="ECO:0000256" key="1">
    <source>
        <dbReference type="SAM" id="MobiDB-lite"/>
    </source>
</evidence>
<accession>A0A9Q9VYM7</accession>
<dbReference type="AlphaFoldDB" id="A0A9Q9VYM7"/>
<dbReference type="RefSeq" id="XP_042573556.1">
    <property type="nucleotide sequence ID" value="XM_042717622.1"/>
</dbReference>
<name>A0A9Q9VYM7_CYPCA</name>
<reference evidence="2" key="1">
    <citation type="submission" date="2025-08" db="UniProtKB">
        <authorList>
            <consortium name="RefSeq"/>
        </authorList>
    </citation>
    <scope>IDENTIFICATION</scope>
    <source>
        <tissue evidence="2">Muscle</tissue>
    </source>
</reference>
<feature type="region of interest" description="Disordered" evidence="1">
    <location>
        <begin position="68"/>
        <end position="87"/>
    </location>
</feature>
<dbReference type="GeneID" id="122136088"/>
<proteinExistence type="predicted"/>
<evidence type="ECO:0000313" key="2">
    <source>
        <dbReference type="RefSeq" id="XP_042573556.1"/>
    </source>
</evidence>